<dbReference type="EMBL" id="VWRR01000005">
    <property type="protein sequence ID" value="KAF6004004.1"/>
    <property type="molecule type" value="Genomic_DNA"/>
</dbReference>
<evidence type="ECO:0000256" key="1">
    <source>
        <dbReference type="SAM" id="MobiDB-lite"/>
    </source>
</evidence>
<keyword evidence="4" id="KW-1185">Reference proteome</keyword>
<dbReference type="CDD" id="cd00158">
    <property type="entry name" value="RHOD"/>
    <property type="match status" value="1"/>
</dbReference>
<dbReference type="SUPFAM" id="SSF52821">
    <property type="entry name" value="Rhodanese/Cell cycle control phosphatase"/>
    <property type="match status" value="1"/>
</dbReference>
<sequence>MGAVSGHGNASGTRRESGPDPAPCARGRNLGCWKCGQEVFSSLGMLFRTAFTAPFWGRFSHSVCRHSDTFACSVYREQAGVRLNVVQGSSPFLRPRFLSMIVERVSPEEAHRRKQCGDCDIHLDVRTPEEYKEAHAPNSILVPYMLKQGEKMVPNPDFLSQIEKVTGGDRDRRIIVNCASGRRSAMAAEELSKLGYKTIADMEGGMQQYLKHAHLPVNRAAGE</sequence>
<dbReference type="Proteomes" id="UP000530660">
    <property type="component" value="Unassembled WGS sequence"/>
</dbReference>
<dbReference type="Gene3D" id="3.40.250.10">
    <property type="entry name" value="Rhodanese-like domain"/>
    <property type="match status" value="1"/>
</dbReference>
<dbReference type="PROSITE" id="PS50206">
    <property type="entry name" value="RHODANESE_3"/>
    <property type="match status" value="1"/>
</dbReference>
<dbReference type="Pfam" id="PF00581">
    <property type="entry name" value="Rhodanese"/>
    <property type="match status" value="1"/>
</dbReference>
<feature type="domain" description="Rhodanese" evidence="2">
    <location>
        <begin position="123"/>
        <end position="218"/>
    </location>
</feature>
<evidence type="ECO:0000313" key="4">
    <source>
        <dbReference type="Proteomes" id="UP000530660"/>
    </source>
</evidence>
<feature type="region of interest" description="Disordered" evidence="1">
    <location>
        <begin position="1"/>
        <end position="22"/>
    </location>
</feature>
<dbReference type="SMART" id="SM00450">
    <property type="entry name" value="RHOD"/>
    <property type="match status" value="1"/>
</dbReference>
<reference evidence="3 4" key="1">
    <citation type="journal article" date="2020" name="J. Phycol.">
        <title>Comparative genome analysis reveals Cyanidiococcus gen. nov., a new extremophilic red algal genus sister to Cyanidioschyzon (Cyanidioschyzonaceae, Rhodophyta).</title>
        <authorList>
            <person name="Liu S.-L."/>
            <person name="Chiang Y.-R."/>
            <person name="Yoon H.S."/>
            <person name="Fu H.-Y."/>
        </authorList>
    </citation>
    <scope>NUCLEOTIDE SEQUENCE [LARGE SCALE GENOMIC DNA]</scope>
    <source>
        <strain evidence="3 4">THAL066</strain>
    </source>
</reference>
<name>A0A7J7IN60_9RHOD</name>
<dbReference type="GO" id="GO:0016740">
    <property type="term" value="F:transferase activity"/>
    <property type="evidence" value="ECO:0007669"/>
    <property type="project" value="UniProtKB-KW"/>
</dbReference>
<dbReference type="InterPro" id="IPR052367">
    <property type="entry name" value="Thiosulfate_ST/Rhodanese-like"/>
</dbReference>
<evidence type="ECO:0000313" key="3">
    <source>
        <dbReference type="EMBL" id="KAF6004004.1"/>
    </source>
</evidence>
<protein>
    <submittedName>
        <fullName evidence="3">Thiosulfate:glutathione sulfurtransferase</fullName>
    </submittedName>
</protein>
<dbReference type="AlphaFoldDB" id="A0A7J7IN60"/>
<dbReference type="PANTHER" id="PTHR45431:SF3">
    <property type="entry name" value="RHODANESE-LIKE DOMAIN-CONTAINING PROTEIN 15, CHLOROPLASTIC"/>
    <property type="match status" value="1"/>
</dbReference>
<comment type="caution">
    <text evidence="3">The sequence shown here is derived from an EMBL/GenBank/DDBJ whole genome shotgun (WGS) entry which is preliminary data.</text>
</comment>
<gene>
    <name evidence="3" type="primary">TSTD1</name>
    <name evidence="3" type="ORF">F1559_004800</name>
</gene>
<accession>A0A7J7IN60</accession>
<proteinExistence type="predicted"/>
<dbReference type="InterPro" id="IPR001763">
    <property type="entry name" value="Rhodanese-like_dom"/>
</dbReference>
<keyword evidence="3" id="KW-0808">Transferase</keyword>
<dbReference type="InterPro" id="IPR036873">
    <property type="entry name" value="Rhodanese-like_dom_sf"/>
</dbReference>
<evidence type="ECO:0000259" key="2">
    <source>
        <dbReference type="PROSITE" id="PS50206"/>
    </source>
</evidence>
<dbReference type="PANTHER" id="PTHR45431">
    <property type="entry name" value="RHODANESE-LIKE DOMAIN-CONTAINING PROTEIN 15, CHLOROPLASTIC"/>
    <property type="match status" value="1"/>
</dbReference>
<dbReference type="OrthoDB" id="566238at2759"/>
<organism evidence="3 4">
    <name type="scientific">Cyanidiococcus yangmingshanensis</name>
    <dbReference type="NCBI Taxonomy" id="2690220"/>
    <lineage>
        <taxon>Eukaryota</taxon>
        <taxon>Rhodophyta</taxon>
        <taxon>Bangiophyceae</taxon>
        <taxon>Cyanidiales</taxon>
        <taxon>Cyanidiaceae</taxon>
        <taxon>Cyanidiococcus</taxon>
    </lineage>
</organism>